<comment type="function">
    <text evidence="9">Involved in transvection phenomena (= synapsis-dependent gene expression), where the synaptic pairing of chromosomes carrying genes with which zeste interacts influences the expression of these genes. Zeste binds to DNA and stimulates transcription from a nearby promoter.</text>
</comment>
<evidence type="ECO:0000256" key="8">
    <source>
        <dbReference type="ARBA" id="ARBA00023163"/>
    </source>
</evidence>
<dbReference type="PROSITE" id="PS50950">
    <property type="entry name" value="ZF_THAP"/>
    <property type="match status" value="1"/>
</dbReference>
<reference evidence="13" key="1">
    <citation type="submission" date="2022-01" db="EMBL/GenBank/DDBJ databases">
        <authorList>
            <person name="King R."/>
        </authorList>
    </citation>
    <scope>NUCLEOTIDE SEQUENCE</scope>
</reference>
<evidence type="ECO:0000256" key="1">
    <source>
        <dbReference type="ARBA" id="ARBA00011764"/>
    </source>
</evidence>
<keyword evidence="5" id="KW-0862">Zinc</keyword>
<dbReference type="Pfam" id="PF13873">
    <property type="entry name" value="Myb_DNA-bind_5"/>
    <property type="match status" value="1"/>
</dbReference>
<keyword evidence="8" id="KW-0804">Transcription</keyword>
<evidence type="ECO:0000256" key="7">
    <source>
        <dbReference type="ARBA" id="ARBA00023125"/>
    </source>
</evidence>
<comment type="subunit">
    <text evidence="1">Self-associates forming complexes of several hundred monomers.</text>
</comment>
<evidence type="ECO:0000259" key="12">
    <source>
        <dbReference type="PROSITE" id="PS50950"/>
    </source>
</evidence>
<accession>A0A9N9MFD8</accession>
<keyword evidence="3" id="KW-0479">Metal-binding</keyword>
<organism evidence="13 14">
    <name type="scientific">Ceutorhynchus assimilis</name>
    <name type="common">cabbage seed weevil</name>
    <dbReference type="NCBI Taxonomy" id="467358"/>
    <lineage>
        <taxon>Eukaryota</taxon>
        <taxon>Metazoa</taxon>
        <taxon>Ecdysozoa</taxon>
        <taxon>Arthropoda</taxon>
        <taxon>Hexapoda</taxon>
        <taxon>Insecta</taxon>
        <taxon>Pterygota</taxon>
        <taxon>Neoptera</taxon>
        <taxon>Endopterygota</taxon>
        <taxon>Coleoptera</taxon>
        <taxon>Polyphaga</taxon>
        <taxon>Cucujiformia</taxon>
        <taxon>Curculionidae</taxon>
        <taxon>Ceutorhynchinae</taxon>
        <taxon>Ceutorhynchus</taxon>
    </lineage>
</organism>
<keyword evidence="14" id="KW-1185">Reference proteome</keyword>
<evidence type="ECO:0000256" key="11">
    <source>
        <dbReference type="SAM" id="Coils"/>
    </source>
</evidence>
<evidence type="ECO:0000256" key="6">
    <source>
        <dbReference type="ARBA" id="ARBA00023015"/>
    </source>
</evidence>
<keyword evidence="11" id="KW-0175">Coiled coil</keyword>
<feature type="domain" description="THAP-type" evidence="12">
    <location>
        <begin position="158"/>
        <end position="244"/>
    </location>
</feature>
<name>A0A9N9MFD8_9CUCU</name>
<evidence type="ECO:0000256" key="2">
    <source>
        <dbReference type="ARBA" id="ARBA00016807"/>
    </source>
</evidence>
<feature type="coiled-coil region" evidence="11">
    <location>
        <begin position="334"/>
        <end position="361"/>
    </location>
</feature>
<dbReference type="GO" id="GO:0003677">
    <property type="term" value="F:DNA binding"/>
    <property type="evidence" value="ECO:0007669"/>
    <property type="project" value="UniProtKB-UniRule"/>
</dbReference>
<evidence type="ECO:0000313" key="13">
    <source>
        <dbReference type="EMBL" id="CAG9761210.1"/>
    </source>
</evidence>
<gene>
    <name evidence="13" type="ORF">CEUTPL_LOCUS1917</name>
</gene>
<keyword evidence="6" id="KW-0805">Transcription regulation</keyword>
<evidence type="ECO:0000256" key="10">
    <source>
        <dbReference type="PROSITE-ProRule" id="PRU00309"/>
    </source>
</evidence>
<dbReference type="SMART" id="SM00980">
    <property type="entry name" value="THAP"/>
    <property type="match status" value="1"/>
</dbReference>
<keyword evidence="7 10" id="KW-0238">DNA-binding</keyword>
<dbReference type="SUPFAM" id="SSF57716">
    <property type="entry name" value="Glucocorticoid receptor-like (DNA-binding domain)"/>
    <property type="match status" value="1"/>
</dbReference>
<evidence type="ECO:0000256" key="9">
    <source>
        <dbReference type="ARBA" id="ARBA00025466"/>
    </source>
</evidence>
<evidence type="ECO:0000256" key="3">
    <source>
        <dbReference type="ARBA" id="ARBA00022723"/>
    </source>
</evidence>
<dbReference type="EMBL" id="OU892286">
    <property type="protein sequence ID" value="CAG9761210.1"/>
    <property type="molecule type" value="Genomic_DNA"/>
</dbReference>
<keyword evidence="4 10" id="KW-0863">Zinc-finger</keyword>
<dbReference type="Proteomes" id="UP001152799">
    <property type="component" value="Chromosome 10"/>
</dbReference>
<protein>
    <recommendedName>
        <fullName evidence="2">Regulatory protein zeste</fullName>
    </recommendedName>
</protein>
<dbReference type="OrthoDB" id="7683421at2759"/>
<evidence type="ECO:0000256" key="5">
    <source>
        <dbReference type="ARBA" id="ARBA00022833"/>
    </source>
</evidence>
<dbReference type="InterPro" id="IPR006612">
    <property type="entry name" value="THAP_Znf"/>
</dbReference>
<evidence type="ECO:0000313" key="14">
    <source>
        <dbReference type="Proteomes" id="UP001152799"/>
    </source>
</evidence>
<dbReference type="GO" id="GO:0008270">
    <property type="term" value="F:zinc ion binding"/>
    <property type="evidence" value="ECO:0007669"/>
    <property type="project" value="UniProtKB-KW"/>
</dbReference>
<dbReference type="Pfam" id="PF05485">
    <property type="entry name" value="THAP"/>
    <property type="match status" value="1"/>
</dbReference>
<dbReference type="InterPro" id="IPR028002">
    <property type="entry name" value="Myb_DNA-bind_5"/>
</dbReference>
<evidence type="ECO:0000256" key="4">
    <source>
        <dbReference type="ARBA" id="ARBA00022771"/>
    </source>
</evidence>
<dbReference type="AlphaFoldDB" id="A0A9N9MFD8"/>
<sequence length="370" mass="42072">MMANPELARGRIISAQGRKDYTKMWTILSEKLNSLGLGEKSIEKWQKSWSDYKYNLKKKAAEIEKSQTGGESESFPSLTDFELKVLGIYGESDFDIYSNTEPSTSQKLGINKEGNSVIPKVNRFRKRSHPPAKNDQASCLAKLTPKLKSRKIQENEDMKKIYKDMVKILNNVNHNTSLIATSLEHLVEEIRAKRWLIACNREDLLEKLNNIHKSHRLCGDHFEAKMFTNHLRNRLNFNAVPTLFSILVENSSKAEDHSYARPPLIYPESVPEKKYVPTTVDDTKIANSHLLSPPTSIQTCFTVSDTETTSPSVDVVRTASTQTSTTLSFNSPRKRKYGDLIKNLIKENQSLRQNAENLTVTCKLIKIELP</sequence>
<proteinExistence type="predicted"/>